<name>A0A562SVL5_9BACT</name>
<evidence type="ECO:0000313" key="2">
    <source>
        <dbReference type="EMBL" id="TWI85339.1"/>
    </source>
</evidence>
<keyword evidence="3" id="KW-1185">Reference proteome</keyword>
<dbReference type="EMBL" id="VLLE01000002">
    <property type="protein sequence ID" value="TWI85339.1"/>
    <property type="molecule type" value="Genomic_DNA"/>
</dbReference>
<reference evidence="2 3" key="1">
    <citation type="journal article" date="2015" name="Stand. Genomic Sci.">
        <title>Genomic Encyclopedia of Bacterial and Archaeal Type Strains, Phase III: the genomes of soil and plant-associated and newly described type strains.</title>
        <authorList>
            <person name="Whitman W.B."/>
            <person name="Woyke T."/>
            <person name="Klenk H.P."/>
            <person name="Zhou Y."/>
            <person name="Lilburn T.G."/>
            <person name="Beck B.J."/>
            <person name="De Vos P."/>
            <person name="Vandamme P."/>
            <person name="Eisen J.A."/>
            <person name="Garrity G."/>
            <person name="Hugenholtz P."/>
            <person name="Kyrpides N.C."/>
        </authorList>
    </citation>
    <scope>NUCLEOTIDE SEQUENCE [LARGE SCALE GENOMIC DNA]</scope>
    <source>
        <strain evidence="2 3">CGMCC 1.7271</strain>
    </source>
</reference>
<protein>
    <submittedName>
        <fullName evidence="2">Uncharacterized protein</fullName>
    </submittedName>
</protein>
<dbReference type="RefSeq" id="WP_144884149.1">
    <property type="nucleotide sequence ID" value="NZ_VLLE01000002.1"/>
</dbReference>
<keyword evidence="1" id="KW-0812">Transmembrane</keyword>
<gene>
    <name evidence="2" type="ORF">IQ13_0499</name>
</gene>
<sequence>MKESKNRKSDYTGAFKQLLWFFVMACWIGFVSLLVFGTSGGFIQQDKYSKGKEVPVTQGAALFAAVFSTTMLIAMYWPDKRKKRSQHDT</sequence>
<feature type="transmembrane region" description="Helical" evidence="1">
    <location>
        <begin position="55"/>
        <end position="77"/>
    </location>
</feature>
<evidence type="ECO:0000313" key="3">
    <source>
        <dbReference type="Proteomes" id="UP000316167"/>
    </source>
</evidence>
<dbReference type="AlphaFoldDB" id="A0A562SVL5"/>
<proteinExistence type="predicted"/>
<evidence type="ECO:0000256" key="1">
    <source>
        <dbReference type="SAM" id="Phobius"/>
    </source>
</evidence>
<keyword evidence="1" id="KW-1133">Transmembrane helix</keyword>
<keyword evidence="1" id="KW-0472">Membrane</keyword>
<comment type="caution">
    <text evidence="2">The sequence shown here is derived from an EMBL/GenBank/DDBJ whole genome shotgun (WGS) entry which is preliminary data.</text>
</comment>
<feature type="transmembrane region" description="Helical" evidence="1">
    <location>
        <begin position="20"/>
        <end position="43"/>
    </location>
</feature>
<accession>A0A562SVL5</accession>
<dbReference type="Proteomes" id="UP000316167">
    <property type="component" value="Unassembled WGS sequence"/>
</dbReference>
<organism evidence="2 3">
    <name type="scientific">Lacibacter cauensis</name>
    <dbReference type="NCBI Taxonomy" id="510947"/>
    <lineage>
        <taxon>Bacteria</taxon>
        <taxon>Pseudomonadati</taxon>
        <taxon>Bacteroidota</taxon>
        <taxon>Chitinophagia</taxon>
        <taxon>Chitinophagales</taxon>
        <taxon>Chitinophagaceae</taxon>
        <taxon>Lacibacter</taxon>
    </lineage>
</organism>